<evidence type="ECO:0000313" key="4">
    <source>
        <dbReference type="Proteomes" id="UP000481252"/>
    </source>
</evidence>
<accession>A0A7C9R5L2</accession>
<organism evidence="3 4">
    <name type="scientific">Mesorhizobium zhangyense</name>
    <dbReference type="NCBI Taxonomy" id="1776730"/>
    <lineage>
        <taxon>Bacteria</taxon>
        <taxon>Pseudomonadati</taxon>
        <taxon>Pseudomonadota</taxon>
        <taxon>Alphaproteobacteria</taxon>
        <taxon>Hyphomicrobiales</taxon>
        <taxon>Phyllobacteriaceae</taxon>
        <taxon>Mesorhizobium</taxon>
    </lineage>
</organism>
<feature type="domain" description="Ketoreductase" evidence="2">
    <location>
        <begin position="3"/>
        <end position="182"/>
    </location>
</feature>
<name>A0A7C9R5L2_9HYPH</name>
<evidence type="ECO:0000256" key="1">
    <source>
        <dbReference type="ARBA" id="ARBA00006484"/>
    </source>
</evidence>
<comment type="caution">
    <text evidence="3">The sequence shown here is derived from an EMBL/GenBank/DDBJ whole genome shotgun (WGS) entry which is preliminary data.</text>
</comment>
<keyword evidence="4" id="KW-1185">Reference proteome</keyword>
<dbReference type="Gene3D" id="3.40.50.720">
    <property type="entry name" value="NAD(P)-binding Rossmann-like Domain"/>
    <property type="match status" value="1"/>
</dbReference>
<dbReference type="InterPro" id="IPR020904">
    <property type="entry name" value="Sc_DH/Rdtase_CS"/>
</dbReference>
<dbReference type="PROSITE" id="PS00061">
    <property type="entry name" value="ADH_SHORT"/>
    <property type="match status" value="1"/>
</dbReference>
<dbReference type="InterPro" id="IPR002347">
    <property type="entry name" value="SDR_fam"/>
</dbReference>
<dbReference type="GO" id="GO:0030497">
    <property type="term" value="P:fatty acid elongation"/>
    <property type="evidence" value="ECO:0007669"/>
    <property type="project" value="TreeGrafter"/>
</dbReference>
<reference evidence="3 4" key="1">
    <citation type="submission" date="2020-02" db="EMBL/GenBank/DDBJ databases">
        <title>Genome sequence of the type strain CGMCC 1.15528 of Mesorhizobium zhangyense.</title>
        <authorList>
            <person name="Gao J."/>
            <person name="Sun J."/>
        </authorList>
    </citation>
    <scope>NUCLEOTIDE SEQUENCE [LARGE SCALE GENOMIC DNA]</scope>
    <source>
        <strain evidence="3 4">CGMCC 1.15528</strain>
    </source>
</reference>
<dbReference type="PRINTS" id="PR00081">
    <property type="entry name" value="GDHRDH"/>
</dbReference>
<dbReference type="InterPro" id="IPR036291">
    <property type="entry name" value="NAD(P)-bd_dom_sf"/>
</dbReference>
<comment type="similarity">
    <text evidence="1">Belongs to the short-chain dehydrogenases/reductases (SDR) family.</text>
</comment>
<dbReference type="CDD" id="cd05233">
    <property type="entry name" value="SDR_c"/>
    <property type="match status" value="1"/>
</dbReference>
<dbReference type="PRINTS" id="PR00080">
    <property type="entry name" value="SDRFAMILY"/>
</dbReference>
<dbReference type="GO" id="GO:0016616">
    <property type="term" value="F:oxidoreductase activity, acting on the CH-OH group of donors, NAD or NADP as acceptor"/>
    <property type="evidence" value="ECO:0007669"/>
    <property type="project" value="TreeGrafter"/>
</dbReference>
<dbReference type="RefSeq" id="WP_165115265.1">
    <property type="nucleotide sequence ID" value="NZ_JAAKZG010000002.1"/>
</dbReference>
<gene>
    <name evidence="3" type="ORF">G6N74_05755</name>
</gene>
<dbReference type="SUPFAM" id="SSF51735">
    <property type="entry name" value="NAD(P)-binding Rossmann-fold domains"/>
    <property type="match status" value="1"/>
</dbReference>
<dbReference type="PANTHER" id="PTHR42760">
    <property type="entry name" value="SHORT-CHAIN DEHYDROGENASES/REDUCTASES FAMILY MEMBER"/>
    <property type="match status" value="1"/>
</dbReference>
<dbReference type="FunFam" id="3.40.50.720:FF:000084">
    <property type="entry name" value="Short-chain dehydrogenase reductase"/>
    <property type="match status" value="1"/>
</dbReference>
<sequence>MKHSAVVTGGASGIGTAIARRLLDDGWPVAIIDADEQALLTAEDLFVDENAIFLQADITDEEEIANAFDEVVDRLGLIGGLVNSAGISRDVSAEDTSAELLRELLDVNLVGAFIAAKASLERMGATLSIVNIASVSGMRANRGHLAYGASKAGLKMMSEVLALEFGNRGVRVNCVAPGPMEAAVVSGRHSVEERRLWIGHVPQARYGEPEEIAAAVAFLLSPEASFVNGHTLAVDGGFLSAGVHGER</sequence>
<proteinExistence type="inferred from homology"/>
<dbReference type="InterPro" id="IPR057326">
    <property type="entry name" value="KR_dom"/>
</dbReference>
<dbReference type="EMBL" id="JAAKZG010000002">
    <property type="protein sequence ID" value="NGN40562.1"/>
    <property type="molecule type" value="Genomic_DNA"/>
</dbReference>
<dbReference type="PANTHER" id="PTHR42760:SF123">
    <property type="entry name" value="OXIDOREDUCTASE"/>
    <property type="match status" value="1"/>
</dbReference>
<dbReference type="SMART" id="SM00822">
    <property type="entry name" value="PKS_KR"/>
    <property type="match status" value="1"/>
</dbReference>
<evidence type="ECO:0000259" key="2">
    <source>
        <dbReference type="SMART" id="SM00822"/>
    </source>
</evidence>
<dbReference type="Pfam" id="PF13561">
    <property type="entry name" value="adh_short_C2"/>
    <property type="match status" value="1"/>
</dbReference>
<dbReference type="Proteomes" id="UP000481252">
    <property type="component" value="Unassembled WGS sequence"/>
</dbReference>
<evidence type="ECO:0000313" key="3">
    <source>
        <dbReference type="EMBL" id="NGN40562.1"/>
    </source>
</evidence>
<protein>
    <submittedName>
        <fullName evidence="3">SDR family oxidoreductase</fullName>
    </submittedName>
</protein>
<dbReference type="AlphaFoldDB" id="A0A7C9R5L2"/>